<dbReference type="SUPFAM" id="SSF111369">
    <property type="entry name" value="HlyD-like secretion proteins"/>
    <property type="match status" value="1"/>
</dbReference>
<keyword evidence="4" id="KW-0732">Signal</keyword>
<dbReference type="InterPro" id="IPR058626">
    <property type="entry name" value="MdtA-like_b-barrel"/>
</dbReference>
<dbReference type="AlphaFoldDB" id="A0A1R0FZE8"/>
<dbReference type="Gene3D" id="2.40.50.100">
    <property type="match status" value="1"/>
</dbReference>
<evidence type="ECO:0000259" key="5">
    <source>
        <dbReference type="Pfam" id="PF25876"/>
    </source>
</evidence>
<reference evidence="10 11" key="1">
    <citation type="submission" date="2017-01" db="EMBL/GenBank/DDBJ databases">
        <title>First report of the plasmid-mediated mcr-1 gene in Citrobacter freudii.</title>
        <authorList>
            <person name="Liu J."/>
            <person name="Yang Y."/>
            <person name="Li Y."/>
            <person name="Liu D."/>
            <person name="Tuo H."/>
            <person name="Davis M."/>
            <person name="Zhang A."/>
        </authorList>
    </citation>
    <scope>NUCLEOTIDE SEQUENCE [LARGE SCALE GENOMIC DNA]</scope>
    <source>
        <strain evidence="10 11">SCC4</strain>
    </source>
</reference>
<evidence type="ECO:0000259" key="7">
    <source>
        <dbReference type="Pfam" id="PF25944"/>
    </source>
</evidence>
<evidence type="ECO:0000313" key="10">
    <source>
        <dbReference type="EMBL" id="OLY70065.1"/>
    </source>
</evidence>
<protein>
    <submittedName>
        <fullName evidence="9">Efflux RND transporter periplasmic adaptor subunit</fullName>
    </submittedName>
    <submittedName>
        <fullName evidence="10">Efflux transporter periplasmic adaptor subunit</fullName>
    </submittedName>
</protein>
<dbReference type="PANTHER" id="PTHR30158:SF3">
    <property type="entry name" value="MULTIDRUG EFFLUX PUMP SUBUNIT ACRA-RELATED"/>
    <property type="match status" value="1"/>
</dbReference>
<organism evidence="9 12">
    <name type="scientific">Citrobacter braakii</name>
    <dbReference type="NCBI Taxonomy" id="57706"/>
    <lineage>
        <taxon>Bacteria</taxon>
        <taxon>Pseudomonadati</taxon>
        <taxon>Pseudomonadota</taxon>
        <taxon>Gammaproteobacteria</taxon>
        <taxon>Enterobacterales</taxon>
        <taxon>Enterobacteriaceae</taxon>
        <taxon>Citrobacter</taxon>
        <taxon>Citrobacter freundii complex</taxon>
    </lineage>
</organism>
<dbReference type="PANTHER" id="PTHR30158">
    <property type="entry name" value="ACRA/E-RELATED COMPONENT OF DRUG EFFLUX TRANSPORTER"/>
    <property type="match status" value="1"/>
</dbReference>
<feature type="signal peptide" evidence="4">
    <location>
        <begin position="1"/>
        <end position="20"/>
    </location>
</feature>
<dbReference type="OrthoDB" id="9800613at2"/>
<dbReference type="NCBIfam" id="TIGR01730">
    <property type="entry name" value="RND_mfp"/>
    <property type="match status" value="1"/>
</dbReference>
<evidence type="ECO:0000256" key="3">
    <source>
        <dbReference type="SAM" id="Coils"/>
    </source>
</evidence>
<dbReference type="Gene3D" id="1.10.287.470">
    <property type="entry name" value="Helix hairpin bin"/>
    <property type="match status" value="1"/>
</dbReference>
<name>A0A1R0FZE8_CITBR</name>
<evidence type="ECO:0000313" key="12">
    <source>
        <dbReference type="Proteomes" id="UP000605024"/>
    </source>
</evidence>
<feature type="domain" description="Multidrug resistance protein MdtA-like barrel-sandwich hybrid" evidence="6">
    <location>
        <begin position="60"/>
        <end position="203"/>
    </location>
</feature>
<evidence type="ECO:0000313" key="11">
    <source>
        <dbReference type="Proteomes" id="UP000185597"/>
    </source>
</evidence>
<gene>
    <name evidence="10" type="ORF">BWD41_08280</name>
    <name evidence="9" type="ORF">ID160_17080</name>
</gene>
<feature type="coiled-coil region" evidence="3">
    <location>
        <begin position="139"/>
        <end position="166"/>
    </location>
</feature>
<dbReference type="Gene3D" id="2.40.30.170">
    <property type="match status" value="1"/>
</dbReference>
<dbReference type="Pfam" id="PF25917">
    <property type="entry name" value="BSH_RND"/>
    <property type="match status" value="1"/>
</dbReference>
<feature type="domain" description="Multidrug resistance protein MdtA-like C-terminal permuted SH3" evidence="8">
    <location>
        <begin position="300"/>
        <end position="362"/>
    </location>
</feature>
<dbReference type="EMBL" id="MTCP01000002">
    <property type="protein sequence ID" value="OLY70065.1"/>
    <property type="molecule type" value="Genomic_DNA"/>
</dbReference>
<evidence type="ECO:0000313" key="9">
    <source>
        <dbReference type="EMBL" id="MBD3124384.1"/>
    </source>
</evidence>
<feature type="chain" id="PRO_5040671910" evidence="4">
    <location>
        <begin position="21"/>
        <end position="385"/>
    </location>
</feature>
<dbReference type="InterPro" id="IPR058625">
    <property type="entry name" value="MdtA-like_BSH"/>
</dbReference>
<dbReference type="InterPro" id="IPR006143">
    <property type="entry name" value="RND_pump_MFP"/>
</dbReference>
<feature type="domain" description="Multidrug resistance protein MdtA-like alpha-helical hairpin" evidence="5">
    <location>
        <begin position="101"/>
        <end position="170"/>
    </location>
</feature>
<evidence type="ECO:0000256" key="4">
    <source>
        <dbReference type="SAM" id="SignalP"/>
    </source>
</evidence>
<dbReference type="GO" id="GO:0015721">
    <property type="term" value="P:bile acid and bile salt transport"/>
    <property type="evidence" value="ECO:0007669"/>
    <property type="project" value="TreeGrafter"/>
</dbReference>
<feature type="domain" description="Multidrug resistance protein MdtA-like beta-barrel" evidence="7">
    <location>
        <begin position="207"/>
        <end position="296"/>
    </location>
</feature>
<dbReference type="FunFam" id="2.40.420.20:FF:000001">
    <property type="entry name" value="Efflux RND transporter periplasmic adaptor subunit"/>
    <property type="match status" value="1"/>
</dbReference>
<evidence type="ECO:0000259" key="8">
    <source>
        <dbReference type="Pfam" id="PF25967"/>
    </source>
</evidence>
<dbReference type="Proteomes" id="UP000605024">
    <property type="component" value="Unassembled WGS sequence"/>
</dbReference>
<dbReference type="Gene3D" id="2.40.420.20">
    <property type="match status" value="1"/>
</dbReference>
<proteinExistence type="inferred from homology"/>
<comment type="similarity">
    <text evidence="2">Belongs to the membrane fusion protein (MFP) (TC 8.A.1) family.</text>
</comment>
<reference evidence="9" key="2">
    <citation type="submission" date="2020-09" db="EMBL/GenBank/DDBJ databases">
        <title>Characterization of IncC plasmids in Enterobacterales of food-producing animals originating from China.</title>
        <authorList>
            <person name="Zhang Y."/>
            <person name="Lei C.-W."/>
        </authorList>
    </citation>
    <scope>NUCLEOTIDE SEQUENCE</scope>
    <source>
        <strain evidence="9">CC1</strain>
    </source>
</reference>
<evidence type="ECO:0000256" key="2">
    <source>
        <dbReference type="ARBA" id="ARBA00009477"/>
    </source>
</evidence>
<dbReference type="Pfam" id="PF25944">
    <property type="entry name" value="Beta-barrel_RND"/>
    <property type="match status" value="1"/>
</dbReference>
<dbReference type="InterPro" id="IPR058624">
    <property type="entry name" value="MdtA-like_HH"/>
</dbReference>
<dbReference type="PROSITE" id="PS51257">
    <property type="entry name" value="PROKAR_LIPOPROTEIN"/>
    <property type="match status" value="1"/>
</dbReference>
<comment type="subcellular location">
    <subcellularLocation>
        <location evidence="1">Cell inner membrane</location>
        <topology evidence="1">Lipid-anchor</topology>
    </subcellularLocation>
</comment>
<evidence type="ECO:0000259" key="6">
    <source>
        <dbReference type="Pfam" id="PF25917"/>
    </source>
</evidence>
<dbReference type="InterPro" id="IPR058627">
    <property type="entry name" value="MdtA-like_C"/>
</dbReference>
<keyword evidence="3" id="KW-0175">Coiled coil</keyword>
<evidence type="ECO:0000256" key="1">
    <source>
        <dbReference type="ARBA" id="ARBA00004519"/>
    </source>
</evidence>
<dbReference type="Pfam" id="PF25967">
    <property type="entry name" value="RND-MFP_C"/>
    <property type="match status" value="1"/>
</dbReference>
<dbReference type="EMBL" id="JACXSK010000010">
    <property type="protein sequence ID" value="MBD3124384.1"/>
    <property type="molecule type" value="Genomic_DNA"/>
</dbReference>
<dbReference type="GO" id="GO:0022857">
    <property type="term" value="F:transmembrane transporter activity"/>
    <property type="evidence" value="ECO:0007669"/>
    <property type="project" value="InterPro"/>
</dbReference>
<accession>A0A1R0FZE8</accession>
<dbReference type="GO" id="GO:0046677">
    <property type="term" value="P:response to antibiotic"/>
    <property type="evidence" value="ECO:0007669"/>
    <property type="project" value="TreeGrafter"/>
</dbReference>
<dbReference type="RefSeq" id="WP_075847587.1">
    <property type="nucleotide sequence ID" value="NZ_CP099374.1"/>
</dbReference>
<dbReference type="GO" id="GO:0005886">
    <property type="term" value="C:plasma membrane"/>
    <property type="evidence" value="ECO:0007669"/>
    <property type="project" value="UniProtKB-SubCell"/>
</dbReference>
<sequence>MNRKCLLLIPLFFSSVIITACDNKPAVKTTAMEPEVGVVTLAPSSVNIKSELPGRAVSFEIAEIRPQVGGIIIKRNFIEGDKVSKGESLYQIDPAPLQARLDSAKGALAKALATANNVRLTLNRQSSLIKSNYVSRQDYDTTRSQLNEAEANVAVAKADLEQATINLRYANVTSPIDGISGKSSVTVGALVTANQENALVTVQRLDPIYVDLTQSVQDFLRLKEEKANGKIAQQQGKIPVELMLENGKPYRHTGTLEFSDPAVDETTGSVTLRAVFPNPEGEILPGMYVTALLDEGSQQNVLMVPQQGITHNEQGKATALILDQQNVVQLREINAVKAVGNQWLVTAGLRPGDRVIVSGLQRIRPGTKARVLPSKLTTPDAGTEQ</sequence>
<dbReference type="Proteomes" id="UP000185597">
    <property type="component" value="Unassembled WGS sequence"/>
</dbReference>
<comment type="caution">
    <text evidence="9">The sequence shown here is derived from an EMBL/GenBank/DDBJ whole genome shotgun (WGS) entry which is preliminary data.</text>
</comment>
<dbReference type="Pfam" id="PF25876">
    <property type="entry name" value="HH_MFP_RND"/>
    <property type="match status" value="1"/>
</dbReference>